<dbReference type="AlphaFoldDB" id="A0A2G5U408"/>
<feature type="chain" id="PRO_5013808193" description="BD-FAE-like domain-containing protein" evidence="2">
    <location>
        <begin position="21"/>
        <end position="294"/>
    </location>
</feature>
<evidence type="ECO:0000313" key="5">
    <source>
        <dbReference type="Proteomes" id="UP000230233"/>
    </source>
</evidence>
<dbReference type="Pfam" id="PF20434">
    <property type="entry name" value="BD-FAE"/>
    <property type="match status" value="1"/>
</dbReference>
<name>A0A2G5U408_9PELO</name>
<dbReference type="PANTHER" id="PTHR48081">
    <property type="entry name" value="AB HYDROLASE SUPERFAMILY PROTEIN C4A8.06C"/>
    <property type="match status" value="1"/>
</dbReference>
<dbReference type="STRING" id="1611254.A0A2G5U408"/>
<organism evidence="4 5">
    <name type="scientific">Caenorhabditis nigoni</name>
    <dbReference type="NCBI Taxonomy" id="1611254"/>
    <lineage>
        <taxon>Eukaryota</taxon>
        <taxon>Metazoa</taxon>
        <taxon>Ecdysozoa</taxon>
        <taxon>Nematoda</taxon>
        <taxon>Chromadorea</taxon>
        <taxon>Rhabditida</taxon>
        <taxon>Rhabditina</taxon>
        <taxon>Rhabditomorpha</taxon>
        <taxon>Rhabditoidea</taxon>
        <taxon>Rhabditidae</taxon>
        <taxon>Peloderinae</taxon>
        <taxon>Caenorhabditis</taxon>
    </lineage>
</organism>
<dbReference type="EMBL" id="PDUG01000004">
    <property type="protein sequence ID" value="PIC33966.1"/>
    <property type="molecule type" value="Genomic_DNA"/>
</dbReference>
<dbReference type="InterPro" id="IPR029058">
    <property type="entry name" value="AB_hydrolase_fold"/>
</dbReference>
<evidence type="ECO:0000313" key="4">
    <source>
        <dbReference type="EMBL" id="PIC33966.1"/>
    </source>
</evidence>
<dbReference type="Gene3D" id="3.40.50.1820">
    <property type="entry name" value="alpha/beta hydrolase"/>
    <property type="match status" value="1"/>
</dbReference>
<dbReference type="InterPro" id="IPR049492">
    <property type="entry name" value="BD-FAE-like_dom"/>
</dbReference>
<dbReference type="PANTHER" id="PTHR48081:SF33">
    <property type="entry name" value="KYNURENINE FORMAMIDASE"/>
    <property type="match status" value="1"/>
</dbReference>
<dbReference type="OrthoDB" id="433474at2759"/>
<protein>
    <recommendedName>
        <fullName evidence="3">BD-FAE-like domain-containing protein</fullName>
    </recommendedName>
</protein>
<feature type="domain" description="BD-FAE-like" evidence="3">
    <location>
        <begin position="95"/>
        <end position="190"/>
    </location>
</feature>
<keyword evidence="5" id="KW-1185">Reference proteome</keyword>
<comment type="caution">
    <text evidence="4">The sequence shown here is derived from an EMBL/GenBank/DDBJ whole genome shotgun (WGS) entry which is preliminary data.</text>
</comment>
<keyword evidence="1" id="KW-0378">Hydrolase</keyword>
<feature type="signal peptide" evidence="2">
    <location>
        <begin position="1"/>
        <end position="20"/>
    </location>
</feature>
<dbReference type="SUPFAM" id="SSF53474">
    <property type="entry name" value="alpha/beta-Hydrolases"/>
    <property type="match status" value="1"/>
</dbReference>
<dbReference type="Proteomes" id="UP000230233">
    <property type="component" value="Chromosome IV"/>
</dbReference>
<evidence type="ECO:0000259" key="3">
    <source>
        <dbReference type="Pfam" id="PF20434"/>
    </source>
</evidence>
<dbReference type="InterPro" id="IPR050300">
    <property type="entry name" value="GDXG_lipolytic_enzyme"/>
</dbReference>
<gene>
    <name evidence="4" type="primary">Cni-afmd-1</name>
    <name evidence="4" type="synonym">Cnig_chr_IV.g13757</name>
    <name evidence="4" type="ORF">B9Z55_013757</name>
</gene>
<sequence>MTSFSHSIILASCFIFLSNSKSEEEFYKMDEMTRLFSPSCWVPGKSRDEVMNEFFAGIREAYDSLMSNDTIQKDLDIPYGPDENQKVDVYGDVKDNLLIFFHGGYWVEGDRKYCLTPVPATLDSGFAFASMGYGLATNDRNLSDCVSDAVKGVEFLLQKYPNISNIYIGGHSAGAHLAFQAAVKVRNPRIKGLLLFAGVYFLEELVGTEIGNAINLTIDQAKLNSCDPTLSDGMFLMKTFFVGGLEAPKLIEQNVEFVKGRRGILKQFPHLSHYTLMTQMWNDYSMIKYGLGVE</sequence>
<proteinExistence type="predicted"/>
<dbReference type="GO" id="GO:0004061">
    <property type="term" value="F:arylformamidase activity"/>
    <property type="evidence" value="ECO:0007669"/>
    <property type="project" value="TreeGrafter"/>
</dbReference>
<keyword evidence="2" id="KW-0732">Signal</keyword>
<evidence type="ECO:0000256" key="1">
    <source>
        <dbReference type="ARBA" id="ARBA00022801"/>
    </source>
</evidence>
<evidence type="ECO:0000256" key="2">
    <source>
        <dbReference type="SAM" id="SignalP"/>
    </source>
</evidence>
<reference evidence="5" key="1">
    <citation type="submission" date="2017-10" db="EMBL/GenBank/DDBJ databases">
        <title>Rapid genome shrinkage in a self-fertile nematode reveals novel sperm competition proteins.</title>
        <authorList>
            <person name="Yin D."/>
            <person name="Schwarz E.M."/>
            <person name="Thomas C.G."/>
            <person name="Felde R.L."/>
            <person name="Korf I.F."/>
            <person name="Cutter A.D."/>
            <person name="Schartner C.M."/>
            <person name="Ralston E.J."/>
            <person name="Meyer B.J."/>
            <person name="Haag E.S."/>
        </authorList>
    </citation>
    <scope>NUCLEOTIDE SEQUENCE [LARGE SCALE GENOMIC DNA]</scope>
    <source>
        <strain evidence="5">JU1422</strain>
    </source>
</reference>
<accession>A0A2G5U408</accession>